<feature type="domain" description="4Fe-4S ferredoxin-type" evidence="8">
    <location>
        <begin position="220"/>
        <end position="249"/>
    </location>
</feature>
<evidence type="ECO:0000256" key="7">
    <source>
        <dbReference type="SAM" id="Phobius"/>
    </source>
</evidence>
<dbReference type="Pfam" id="PF12801">
    <property type="entry name" value="Fer4_5"/>
    <property type="match status" value="3"/>
</dbReference>
<keyword evidence="1" id="KW-0813">Transport</keyword>
<evidence type="ECO:0000256" key="4">
    <source>
        <dbReference type="ARBA" id="ARBA00022982"/>
    </source>
</evidence>
<name>B6FYT8_PEPHT</name>
<dbReference type="PANTHER" id="PTHR30176">
    <property type="entry name" value="FERREDOXIN-TYPE PROTEIN NAPH"/>
    <property type="match status" value="1"/>
</dbReference>
<keyword evidence="5" id="KW-0408">Iron</keyword>
<dbReference type="GO" id="GO:0051539">
    <property type="term" value="F:4 iron, 4 sulfur cluster binding"/>
    <property type="evidence" value="ECO:0007669"/>
    <property type="project" value="UniProtKB-KW"/>
</dbReference>
<dbReference type="RefSeq" id="WP_006439959.1">
    <property type="nucleotide sequence ID" value="NZ_DS995356.1"/>
</dbReference>
<accession>B6FYT8</accession>
<evidence type="ECO:0000313" key="10">
    <source>
        <dbReference type="Proteomes" id="UP000003178"/>
    </source>
</evidence>
<feature type="domain" description="4Fe-4S ferredoxin-type" evidence="8">
    <location>
        <begin position="250"/>
        <end position="271"/>
    </location>
</feature>
<dbReference type="Gene3D" id="3.30.70.20">
    <property type="match status" value="1"/>
</dbReference>
<dbReference type="InterPro" id="IPR017896">
    <property type="entry name" value="4Fe4S_Fe-S-bd"/>
</dbReference>
<dbReference type="STRING" id="500633.CLOHIR_01042"/>
<proteinExistence type="predicted"/>
<keyword evidence="7" id="KW-1133">Transmembrane helix</keyword>
<evidence type="ECO:0000256" key="1">
    <source>
        <dbReference type="ARBA" id="ARBA00022448"/>
    </source>
</evidence>
<dbReference type="OrthoDB" id="9806398at2"/>
<feature type="transmembrane region" description="Helical" evidence="7">
    <location>
        <begin position="76"/>
        <end position="103"/>
    </location>
</feature>
<dbReference type="PANTHER" id="PTHR30176:SF3">
    <property type="entry name" value="FERREDOXIN-TYPE PROTEIN NAPH"/>
    <property type="match status" value="1"/>
</dbReference>
<evidence type="ECO:0000259" key="8">
    <source>
        <dbReference type="PROSITE" id="PS51379"/>
    </source>
</evidence>
<gene>
    <name evidence="9" type="ORF">CLOHIR_01042</name>
</gene>
<evidence type="ECO:0000256" key="2">
    <source>
        <dbReference type="ARBA" id="ARBA00022485"/>
    </source>
</evidence>
<reference evidence="9 10" key="2">
    <citation type="submission" date="2008-10" db="EMBL/GenBank/DDBJ databases">
        <title>Draft genome sequence of Clostridium hiranonis (DSM 13275).</title>
        <authorList>
            <person name="Sudarsanam P."/>
            <person name="Ley R."/>
            <person name="Guruge J."/>
            <person name="Turnbaugh P.J."/>
            <person name="Mahowald M."/>
            <person name="Liep D."/>
            <person name="Gordon J."/>
        </authorList>
    </citation>
    <scope>NUCLEOTIDE SEQUENCE [LARGE SCALE GENOMIC DNA]</scope>
    <source>
        <strain evidence="9 10">DSM 13275</strain>
    </source>
</reference>
<feature type="transmembrane region" description="Helical" evidence="7">
    <location>
        <begin position="124"/>
        <end position="143"/>
    </location>
</feature>
<evidence type="ECO:0000256" key="3">
    <source>
        <dbReference type="ARBA" id="ARBA00022723"/>
    </source>
</evidence>
<dbReference type="Proteomes" id="UP000003178">
    <property type="component" value="Unassembled WGS sequence"/>
</dbReference>
<dbReference type="eggNOG" id="COG0348">
    <property type="taxonomic scope" value="Bacteria"/>
</dbReference>
<feature type="transmembrane region" description="Helical" evidence="7">
    <location>
        <begin position="12"/>
        <end position="29"/>
    </location>
</feature>
<evidence type="ECO:0000313" key="9">
    <source>
        <dbReference type="EMBL" id="EEA85319.1"/>
    </source>
</evidence>
<dbReference type="GO" id="GO:0046872">
    <property type="term" value="F:metal ion binding"/>
    <property type="evidence" value="ECO:0007669"/>
    <property type="project" value="UniProtKB-KW"/>
</dbReference>
<sequence length="271" mass="30001">MFEWIKDRKRRLIQVISAVLYNCNIGGFAEGKIYQGASKGMCVPGLNCYSCPGAIGSCPLGSVQSALVSAKYKFPYYIIGILLLFGILLGRVICGFLCPFGLIQELLYKIPTKKVKKGKWSEKLSLLKYVILVVFVVIIPLTMSAPGFCKYICPAGTLEAGVPLVSSNQRLQSLTGFLFNWKIGIMIIILVMTVFVFRGFCRFLCPLGAFYGLFNKISVFGFVIDENKCTGCNACTITCKLDVKKVGDMECVQCGECINKCKENAIKFKRK</sequence>
<dbReference type="HOGENOM" id="CLU_033147_1_0_9"/>
<dbReference type="InterPro" id="IPR051684">
    <property type="entry name" value="Electron_Trans/Redox"/>
</dbReference>
<evidence type="ECO:0000256" key="5">
    <source>
        <dbReference type="ARBA" id="ARBA00023004"/>
    </source>
</evidence>
<comment type="caution">
    <text evidence="9">The sequence shown here is derived from an EMBL/GenBank/DDBJ whole genome shotgun (WGS) entry which is preliminary data.</text>
</comment>
<dbReference type="EMBL" id="ABWP01000045">
    <property type="protein sequence ID" value="EEA85319.1"/>
    <property type="molecule type" value="Genomic_DNA"/>
</dbReference>
<keyword evidence="6" id="KW-0411">Iron-sulfur</keyword>
<dbReference type="SUPFAM" id="SSF54862">
    <property type="entry name" value="4Fe-4S ferredoxins"/>
    <property type="match status" value="1"/>
</dbReference>
<keyword evidence="7" id="KW-0812">Transmembrane</keyword>
<keyword evidence="2" id="KW-0004">4Fe-4S</keyword>
<reference evidence="9 10" key="1">
    <citation type="submission" date="2008-09" db="EMBL/GenBank/DDBJ databases">
        <authorList>
            <person name="Fulton L."/>
            <person name="Clifton S."/>
            <person name="Fulton B."/>
            <person name="Xu J."/>
            <person name="Minx P."/>
            <person name="Pepin K.H."/>
            <person name="Johnson M."/>
            <person name="Thiruvilangam P."/>
            <person name="Bhonagiri V."/>
            <person name="Nash W.E."/>
            <person name="Mardis E.R."/>
            <person name="Wilson R.K."/>
        </authorList>
    </citation>
    <scope>NUCLEOTIDE SEQUENCE [LARGE SCALE GENOMIC DNA]</scope>
    <source>
        <strain evidence="9 10">DSM 13275</strain>
    </source>
</reference>
<evidence type="ECO:0000256" key="6">
    <source>
        <dbReference type="ARBA" id="ARBA00023014"/>
    </source>
</evidence>
<dbReference type="GO" id="GO:0005886">
    <property type="term" value="C:plasma membrane"/>
    <property type="evidence" value="ECO:0007669"/>
    <property type="project" value="TreeGrafter"/>
</dbReference>
<dbReference type="AlphaFoldDB" id="B6FYT8"/>
<keyword evidence="3" id="KW-0479">Metal-binding</keyword>
<keyword evidence="7" id="KW-0472">Membrane</keyword>
<keyword evidence="4" id="KW-0249">Electron transport</keyword>
<keyword evidence="10" id="KW-1185">Reference proteome</keyword>
<dbReference type="PROSITE" id="PS51379">
    <property type="entry name" value="4FE4S_FER_2"/>
    <property type="match status" value="2"/>
</dbReference>
<organism evidence="9 10">
    <name type="scientific">Peptacetobacter hiranonis (strain DSM 13275 / JCM 10541 / KCTC 15199 / TO-931)</name>
    <name type="common">Clostridium hiranonis</name>
    <dbReference type="NCBI Taxonomy" id="500633"/>
    <lineage>
        <taxon>Bacteria</taxon>
        <taxon>Bacillati</taxon>
        <taxon>Bacillota</taxon>
        <taxon>Clostridia</taxon>
        <taxon>Peptostreptococcales</taxon>
        <taxon>Peptostreptococcaceae</taxon>
        <taxon>Peptacetobacter</taxon>
    </lineage>
</organism>
<feature type="transmembrane region" description="Helical" evidence="7">
    <location>
        <begin position="178"/>
        <end position="197"/>
    </location>
</feature>
<protein>
    <submittedName>
        <fullName evidence="9">4Fe-4S binding domain protein</fullName>
    </submittedName>
</protein>